<dbReference type="Gene3D" id="3.40.50.720">
    <property type="entry name" value="NAD(P)-binding Rossmann-like Domain"/>
    <property type="match status" value="1"/>
</dbReference>
<gene>
    <name evidence="3" type="ORF">PYTT_0090</name>
</gene>
<dbReference type="PATRIC" id="fig|1679444.3.peg.253"/>
<dbReference type="FunFam" id="3.40.50.720:FF:000080">
    <property type="entry name" value="Thiazole biosynthesis adenylyltransferase ThiF"/>
    <property type="match status" value="1"/>
</dbReference>
<dbReference type="AlphaFoldDB" id="A0A1C7PEA4"/>
<name>A0A1C7PEA4_9BACT</name>
<dbReference type="GO" id="GO:0004792">
    <property type="term" value="F:thiosulfate-cyanide sulfurtransferase activity"/>
    <property type="evidence" value="ECO:0007669"/>
    <property type="project" value="TreeGrafter"/>
</dbReference>
<dbReference type="Proteomes" id="UP000176204">
    <property type="component" value="Chromosome I"/>
</dbReference>
<dbReference type="InterPro" id="IPR000594">
    <property type="entry name" value="ThiF_NAD_FAD-bd"/>
</dbReference>
<accession>A0A1C7PEA4</accession>
<proteinExistence type="inferred from homology"/>
<dbReference type="RefSeq" id="WP_067772126.1">
    <property type="nucleotide sequence ID" value="NZ_LIGX01000002.1"/>
</dbReference>
<dbReference type="Pfam" id="PF00899">
    <property type="entry name" value="ThiF"/>
    <property type="match status" value="1"/>
</dbReference>
<dbReference type="CDD" id="cd00757">
    <property type="entry name" value="ThiF_MoeB_HesA_family"/>
    <property type="match status" value="1"/>
</dbReference>
<evidence type="ECO:0000313" key="3">
    <source>
        <dbReference type="EMBL" id="SEH70295.1"/>
    </source>
</evidence>
<organism evidence="3 4">
    <name type="scientific">Akkermansia glycaniphila</name>
    <dbReference type="NCBI Taxonomy" id="1679444"/>
    <lineage>
        <taxon>Bacteria</taxon>
        <taxon>Pseudomonadati</taxon>
        <taxon>Verrucomicrobiota</taxon>
        <taxon>Verrucomicrobiia</taxon>
        <taxon>Verrucomicrobiales</taxon>
        <taxon>Akkermansiaceae</taxon>
        <taxon>Akkermansia</taxon>
    </lineage>
</organism>
<comment type="similarity">
    <text evidence="1">Belongs to the HesA/MoeB/ThiF family.</text>
</comment>
<dbReference type="GO" id="GO:0008641">
    <property type="term" value="F:ubiquitin-like modifier activating enzyme activity"/>
    <property type="evidence" value="ECO:0007669"/>
    <property type="project" value="InterPro"/>
</dbReference>
<evidence type="ECO:0000256" key="1">
    <source>
        <dbReference type="ARBA" id="ARBA00009919"/>
    </source>
</evidence>
<evidence type="ECO:0000259" key="2">
    <source>
        <dbReference type="Pfam" id="PF00899"/>
    </source>
</evidence>
<dbReference type="InterPro" id="IPR045886">
    <property type="entry name" value="ThiF/MoeB/HesA"/>
</dbReference>
<reference evidence="4" key="1">
    <citation type="submission" date="2016-09" db="EMBL/GenBank/DDBJ databases">
        <authorList>
            <person name="Koehorst J."/>
        </authorList>
    </citation>
    <scope>NUCLEOTIDE SEQUENCE [LARGE SCALE GENOMIC DNA]</scope>
</reference>
<sequence length="258" mass="27173">MMHPTSRLTDDEQTRYARQTILPGMGEEGQLRLKQASVFIVGCGGLGSPAAMYLAAAGIGRLGLCDFDNVEASNLQRQLLHSEQSVGTPKLESAAARLSGLRSDLDIVLHEQPFTADSIETVRGYDILLDASDNYETRDALNRVALALGIPLVSAAVSQYGGQVTVYAPHLGGPCYRCAVPEIPVPGTYPTPAQLGIMGAVAGTLGCMEAMETIKLITGAGQPLIGAMLHLDLLTGKATRITLPRDPSCPACHTDTSA</sequence>
<dbReference type="SUPFAM" id="SSF69572">
    <property type="entry name" value="Activating enzymes of the ubiquitin-like proteins"/>
    <property type="match status" value="1"/>
</dbReference>
<dbReference type="GO" id="GO:0005829">
    <property type="term" value="C:cytosol"/>
    <property type="evidence" value="ECO:0007669"/>
    <property type="project" value="TreeGrafter"/>
</dbReference>
<dbReference type="GO" id="GO:0016779">
    <property type="term" value="F:nucleotidyltransferase activity"/>
    <property type="evidence" value="ECO:0007669"/>
    <property type="project" value="TreeGrafter"/>
</dbReference>
<feature type="domain" description="THIF-type NAD/FAD binding fold" evidence="2">
    <location>
        <begin position="16"/>
        <end position="251"/>
    </location>
</feature>
<dbReference type="InterPro" id="IPR035985">
    <property type="entry name" value="Ubiquitin-activating_enz"/>
</dbReference>
<evidence type="ECO:0000313" key="4">
    <source>
        <dbReference type="Proteomes" id="UP000176204"/>
    </source>
</evidence>
<dbReference type="KEGG" id="agl:PYTT_0090"/>
<dbReference type="PANTHER" id="PTHR10953:SF102">
    <property type="entry name" value="ADENYLYLTRANSFERASE AND SULFURTRANSFERASE MOCS3"/>
    <property type="match status" value="1"/>
</dbReference>
<dbReference type="STRING" id="1679444.PYTT_0090"/>
<dbReference type="EMBL" id="LT629973">
    <property type="protein sequence ID" value="SEH70295.1"/>
    <property type="molecule type" value="Genomic_DNA"/>
</dbReference>
<protein>
    <submittedName>
        <fullName evidence="3">Thif-type nad/fad binding fold</fullName>
    </submittedName>
</protein>
<dbReference type="PANTHER" id="PTHR10953">
    <property type="entry name" value="UBIQUITIN-ACTIVATING ENZYME E1"/>
    <property type="match status" value="1"/>
</dbReference>
<dbReference type="OrthoDB" id="9800872at2"/>
<dbReference type="GO" id="GO:0008146">
    <property type="term" value="F:sulfotransferase activity"/>
    <property type="evidence" value="ECO:0007669"/>
    <property type="project" value="TreeGrafter"/>
</dbReference>
<keyword evidence="4" id="KW-1185">Reference proteome</keyword>